<evidence type="ECO:0000313" key="1">
    <source>
        <dbReference type="EMBL" id="KAK1290861.1"/>
    </source>
</evidence>
<organism evidence="1 2">
    <name type="scientific">Acorus calamus</name>
    <name type="common">Sweet flag</name>
    <dbReference type="NCBI Taxonomy" id="4465"/>
    <lineage>
        <taxon>Eukaryota</taxon>
        <taxon>Viridiplantae</taxon>
        <taxon>Streptophyta</taxon>
        <taxon>Embryophyta</taxon>
        <taxon>Tracheophyta</taxon>
        <taxon>Spermatophyta</taxon>
        <taxon>Magnoliopsida</taxon>
        <taxon>Liliopsida</taxon>
        <taxon>Acoraceae</taxon>
        <taxon>Acorus</taxon>
    </lineage>
</organism>
<dbReference type="Proteomes" id="UP001180020">
    <property type="component" value="Unassembled WGS sequence"/>
</dbReference>
<dbReference type="CDD" id="cd22744">
    <property type="entry name" value="OTU"/>
    <property type="match status" value="1"/>
</dbReference>
<reference evidence="1" key="2">
    <citation type="submission" date="2023-06" db="EMBL/GenBank/DDBJ databases">
        <authorList>
            <person name="Ma L."/>
            <person name="Liu K.-W."/>
            <person name="Li Z."/>
            <person name="Hsiao Y.-Y."/>
            <person name="Qi Y."/>
            <person name="Fu T."/>
            <person name="Tang G."/>
            <person name="Zhang D."/>
            <person name="Sun W.-H."/>
            <person name="Liu D.-K."/>
            <person name="Li Y."/>
            <person name="Chen G.-Z."/>
            <person name="Liu X.-D."/>
            <person name="Liao X.-Y."/>
            <person name="Jiang Y.-T."/>
            <person name="Yu X."/>
            <person name="Hao Y."/>
            <person name="Huang J."/>
            <person name="Zhao X.-W."/>
            <person name="Ke S."/>
            <person name="Chen Y.-Y."/>
            <person name="Wu W.-L."/>
            <person name="Hsu J.-L."/>
            <person name="Lin Y.-F."/>
            <person name="Huang M.-D."/>
            <person name="Li C.-Y."/>
            <person name="Huang L."/>
            <person name="Wang Z.-W."/>
            <person name="Zhao X."/>
            <person name="Zhong W.-Y."/>
            <person name="Peng D.-H."/>
            <person name="Ahmad S."/>
            <person name="Lan S."/>
            <person name="Zhang J.-S."/>
            <person name="Tsai W.-C."/>
            <person name="Van De Peer Y."/>
            <person name="Liu Z.-J."/>
        </authorList>
    </citation>
    <scope>NUCLEOTIDE SEQUENCE</scope>
    <source>
        <strain evidence="1">CP</strain>
        <tissue evidence="1">Leaves</tissue>
    </source>
</reference>
<dbReference type="AlphaFoldDB" id="A0AAV9CPT4"/>
<protein>
    <submittedName>
        <fullName evidence="1">Uncharacterized protein</fullName>
    </submittedName>
</protein>
<keyword evidence="2" id="KW-1185">Reference proteome</keyword>
<dbReference type="EMBL" id="JAUJYO010000018">
    <property type="protein sequence ID" value="KAK1290861.1"/>
    <property type="molecule type" value="Genomic_DNA"/>
</dbReference>
<evidence type="ECO:0000313" key="2">
    <source>
        <dbReference type="Proteomes" id="UP001180020"/>
    </source>
</evidence>
<accession>A0AAV9CPT4</accession>
<sequence length="179" mass="20650">MATTGIEWLLHFFGMSNEGWRDVRNDLLLEIEQHPDEYNLLFYGLDRVEEMKRSLRCQSSIVGREHWMTMSKMGYVISSYYKIIVVLISMNQCLTFFPIRDPPPPASSHWILCIGYVGSCHFQGLELTLDAPLPPVTTTWERFHLDNASSWVTPYISRMEVFRSLAGTNVALVDDVDLI</sequence>
<gene>
    <name evidence="1" type="ORF">QJS10_CPB18g00769</name>
</gene>
<name>A0AAV9CPT4_ACOCL</name>
<proteinExistence type="predicted"/>
<reference evidence="1" key="1">
    <citation type="journal article" date="2023" name="Nat. Commun.">
        <title>Diploid and tetraploid genomes of Acorus and the evolution of monocots.</title>
        <authorList>
            <person name="Ma L."/>
            <person name="Liu K.W."/>
            <person name="Li Z."/>
            <person name="Hsiao Y.Y."/>
            <person name="Qi Y."/>
            <person name="Fu T."/>
            <person name="Tang G.D."/>
            <person name="Zhang D."/>
            <person name="Sun W.H."/>
            <person name="Liu D.K."/>
            <person name="Li Y."/>
            <person name="Chen G.Z."/>
            <person name="Liu X.D."/>
            <person name="Liao X.Y."/>
            <person name="Jiang Y.T."/>
            <person name="Yu X."/>
            <person name="Hao Y."/>
            <person name="Huang J."/>
            <person name="Zhao X.W."/>
            <person name="Ke S."/>
            <person name="Chen Y.Y."/>
            <person name="Wu W.L."/>
            <person name="Hsu J.L."/>
            <person name="Lin Y.F."/>
            <person name="Huang M.D."/>
            <person name="Li C.Y."/>
            <person name="Huang L."/>
            <person name="Wang Z.W."/>
            <person name="Zhao X."/>
            <person name="Zhong W.Y."/>
            <person name="Peng D.H."/>
            <person name="Ahmad S."/>
            <person name="Lan S."/>
            <person name="Zhang J.S."/>
            <person name="Tsai W.C."/>
            <person name="Van de Peer Y."/>
            <person name="Liu Z.J."/>
        </authorList>
    </citation>
    <scope>NUCLEOTIDE SEQUENCE</scope>
    <source>
        <strain evidence="1">CP</strain>
    </source>
</reference>
<comment type="caution">
    <text evidence="1">The sequence shown here is derived from an EMBL/GenBank/DDBJ whole genome shotgun (WGS) entry which is preliminary data.</text>
</comment>